<feature type="domain" description="Prenylcysteine lyase" evidence="8">
    <location>
        <begin position="114"/>
        <end position="472"/>
    </location>
</feature>
<organism evidence="9 10">
    <name type="scientific">Calicophoron daubneyi</name>
    <name type="common">Rumen fluke</name>
    <name type="synonym">Paramphistomum daubneyi</name>
    <dbReference type="NCBI Taxonomy" id="300641"/>
    <lineage>
        <taxon>Eukaryota</taxon>
        <taxon>Metazoa</taxon>
        <taxon>Spiralia</taxon>
        <taxon>Lophotrochozoa</taxon>
        <taxon>Platyhelminthes</taxon>
        <taxon>Trematoda</taxon>
        <taxon>Digenea</taxon>
        <taxon>Plagiorchiida</taxon>
        <taxon>Pronocephalata</taxon>
        <taxon>Paramphistomoidea</taxon>
        <taxon>Paramphistomidae</taxon>
        <taxon>Calicophoron</taxon>
    </lineage>
</organism>
<dbReference type="Pfam" id="PF07156">
    <property type="entry name" value="Prenylcys_lyase"/>
    <property type="match status" value="1"/>
</dbReference>
<evidence type="ECO:0000256" key="4">
    <source>
        <dbReference type="ARBA" id="ARBA00022729"/>
    </source>
</evidence>
<dbReference type="Gene3D" id="3.50.50.60">
    <property type="entry name" value="FAD/NAD(P)-binding domain"/>
    <property type="match status" value="1"/>
</dbReference>
<evidence type="ECO:0000256" key="7">
    <source>
        <dbReference type="ARBA" id="ARBA00023180"/>
    </source>
</evidence>
<dbReference type="InterPro" id="IPR017046">
    <property type="entry name" value="Prenylcysteine_Oxase1"/>
</dbReference>
<evidence type="ECO:0000256" key="2">
    <source>
        <dbReference type="ARBA" id="ARBA00009967"/>
    </source>
</evidence>
<keyword evidence="3" id="KW-0285">Flavoprotein</keyword>
<dbReference type="SUPFAM" id="SSF51905">
    <property type="entry name" value="FAD/NAD(P)-binding domain"/>
    <property type="match status" value="1"/>
</dbReference>
<dbReference type="InterPro" id="IPR036188">
    <property type="entry name" value="FAD/NAD-bd_sf"/>
</dbReference>
<keyword evidence="7" id="KW-0325">Glycoprotein</keyword>
<dbReference type="Pfam" id="PF13450">
    <property type="entry name" value="NAD_binding_8"/>
    <property type="match status" value="1"/>
</dbReference>
<dbReference type="InterPro" id="IPR010795">
    <property type="entry name" value="Prenylcys_lyase"/>
</dbReference>
<dbReference type="GO" id="GO:0030327">
    <property type="term" value="P:prenylated protein catabolic process"/>
    <property type="evidence" value="ECO:0007669"/>
    <property type="project" value="TreeGrafter"/>
</dbReference>
<evidence type="ECO:0000259" key="8">
    <source>
        <dbReference type="Pfam" id="PF07156"/>
    </source>
</evidence>
<keyword evidence="5" id="KW-0274">FAD</keyword>
<accession>A0AAV2TF36</accession>
<evidence type="ECO:0000256" key="1">
    <source>
        <dbReference type="ARBA" id="ARBA00001974"/>
    </source>
</evidence>
<evidence type="ECO:0000256" key="6">
    <source>
        <dbReference type="ARBA" id="ARBA00023002"/>
    </source>
</evidence>
<evidence type="ECO:0000313" key="9">
    <source>
        <dbReference type="EMBL" id="CAL5135501.1"/>
    </source>
</evidence>
<name>A0AAV2TF36_CALDB</name>
<evidence type="ECO:0000256" key="3">
    <source>
        <dbReference type="ARBA" id="ARBA00022630"/>
    </source>
</evidence>
<dbReference type="GO" id="GO:0001735">
    <property type="term" value="F:prenylcysteine oxidase activity"/>
    <property type="evidence" value="ECO:0007669"/>
    <property type="project" value="InterPro"/>
</dbReference>
<comment type="caution">
    <text evidence="9">The sequence shown here is derived from an EMBL/GenBank/DDBJ whole genome shotgun (WGS) entry which is preliminary data.</text>
</comment>
<proteinExistence type="inferred from homology"/>
<reference evidence="9" key="1">
    <citation type="submission" date="2024-06" db="EMBL/GenBank/DDBJ databases">
        <authorList>
            <person name="Liu X."/>
            <person name="Lenzi L."/>
            <person name="Haldenby T S."/>
            <person name="Uol C."/>
        </authorList>
    </citation>
    <scope>NUCLEOTIDE SEQUENCE</scope>
</reference>
<evidence type="ECO:0000256" key="5">
    <source>
        <dbReference type="ARBA" id="ARBA00022827"/>
    </source>
</evidence>
<dbReference type="EMBL" id="CAXLJL010000267">
    <property type="protein sequence ID" value="CAL5135501.1"/>
    <property type="molecule type" value="Genomic_DNA"/>
</dbReference>
<comment type="cofactor">
    <cofactor evidence="1">
        <name>FAD</name>
        <dbReference type="ChEBI" id="CHEBI:57692"/>
    </cofactor>
</comment>
<evidence type="ECO:0000313" key="10">
    <source>
        <dbReference type="Proteomes" id="UP001497525"/>
    </source>
</evidence>
<dbReference type="AlphaFoldDB" id="A0AAV2TF36"/>
<comment type="similarity">
    <text evidence="2">Belongs to the prenylcysteine oxidase family.</text>
</comment>
<dbReference type="Proteomes" id="UP001497525">
    <property type="component" value="Unassembled WGS sequence"/>
</dbReference>
<dbReference type="PANTHER" id="PTHR15944">
    <property type="entry name" value="FARNESYLCYSTEINE LYASE"/>
    <property type="match status" value="1"/>
</dbReference>
<keyword evidence="6" id="KW-0560">Oxidoreductase</keyword>
<sequence>MSDESPFRVAVIGGGMGGATTAYYLRKIFGSQISISLFEQSGRVGGRMHAVQFGGRLCETGGTFFHGYNQYMVGFAKQFNLPTVRVDKADLRMAFFGGHNQTIYTNIGGSSVLAPFWIFWRYGLSLIRASFYAKGFASDLNKIYRLQEEGHCFSTPAHMLAAMRPGFLELIKQNYGDWLQRNLKVDERFKDEVAHGFVCNIYGQGLDINALAGSSTLTNLLPNVLSLRDGNEQIPQNLVKYALGSNPADGPKELLHAKVISVHRDSSTNRLKLEYVDRESEKRQQDLFDYVVLALPMHQGADISVDKDVDLPHREYQVVDRGLVAGNLRYPSLGLTPGLITNRQMVSIMPTEKGYLRDGDCLFRSLMVLPAVKKDSTPGIWFTLSVPSRVADPVKSLTARYFEEIGEPHRVMFTRWLAYPVYRPLADPRKELGRFVLAPGFYYTGAMENALCGMENAAISGRNVALLIGADRKSTNESKTIKVDLFPLPQERRDIRL</sequence>
<keyword evidence="4" id="KW-0732">Signal</keyword>
<gene>
    <name evidence="9" type="ORF">CDAUBV1_LOCUS9639</name>
</gene>
<dbReference type="GO" id="GO:0030328">
    <property type="term" value="P:prenylcysteine catabolic process"/>
    <property type="evidence" value="ECO:0007669"/>
    <property type="project" value="InterPro"/>
</dbReference>
<protein>
    <recommendedName>
        <fullName evidence="8">Prenylcysteine lyase domain-containing protein</fullName>
    </recommendedName>
</protein>
<dbReference type="PANTHER" id="PTHR15944:SF0">
    <property type="entry name" value="PRENYLCYSTEINE LYASE DOMAIN-CONTAINING PROTEIN"/>
    <property type="match status" value="1"/>
</dbReference>